<reference evidence="3 4" key="1">
    <citation type="submission" date="2020-11" db="EMBL/GenBank/DDBJ databases">
        <authorList>
            <person name="Wallbank WR R."/>
            <person name="Pardo Diaz C."/>
            <person name="Kozak K."/>
            <person name="Martin S."/>
            <person name="Jiggins C."/>
            <person name="Moest M."/>
            <person name="Warren A I."/>
            <person name="Generalovic N T."/>
            <person name="Byers J.R.P. K."/>
            <person name="Montejo-Kovacevich G."/>
            <person name="Yen C E."/>
        </authorList>
    </citation>
    <scope>NUCLEOTIDE SEQUENCE [LARGE SCALE GENOMIC DNA]</scope>
</reference>
<accession>A0A7R8YRB3</accession>
<feature type="domain" description="Kazal-like" evidence="2">
    <location>
        <begin position="19"/>
        <end position="73"/>
    </location>
</feature>
<dbReference type="InterPro" id="IPR002350">
    <property type="entry name" value="Kazal_dom"/>
</dbReference>
<keyword evidence="1" id="KW-0732">Signal</keyword>
<name>A0A7R8YRB3_HERIL</name>
<organism evidence="3 4">
    <name type="scientific">Hermetia illucens</name>
    <name type="common">Black soldier fly</name>
    <dbReference type="NCBI Taxonomy" id="343691"/>
    <lineage>
        <taxon>Eukaryota</taxon>
        <taxon>Metazoa</taxon>
        <taxon>Ecdysozoa</taxon>
        <taxon>Arthropoda</taxon>
        <taxon>Hexapoda</taxon>
        <taxon>Insecta</taxon>
        <taxon>Pterygota</taxon>
        <taxon>Neoptera</taxon>
        <taxon>Endopterygota</taxon>
        <taxon>Diptera</taxon>
        <taxon>Brachycera</taxon>
        <taxon>Stratiomyomorpha</taxon>
        <taxon>Stratiomyidae</taxon>
        <taxon>Hermetiinae</taxon>
        <taxon>Hermetia</taxon>
    </lineage>
</organism>
<evidence type="ECO:0000313" key="4">
    <source>
        <dbReference type="Proteomes" id="UP000594454"/>
    </source>
</evidence>
<dbReference type="Proteomes" id="UP000594454">
    <property type="component" value="Chromosome 2"/>
</dbReference>
<dbReference type="PROSITE" id="PS51465">
    <property type="entry name" value="KAZAL_2"/>
    <property type="match status" value="1"/>
</dbReference>
<dbReference type="OrthoDB" id="7073227at2759"/>
<evidence type="ECO:0000313" key="3">
    <source>
        <dbReference type="EMBL" id="CAD7081330.1"/>
    </source>
</evidence>
<proteinExistence type="predicted"/>
<dbReference type="AlphaFoldDB" id="A0A7R8YRB3"/>
<dbReference type="Gene3D" id="3.30.60.30">
    <property type="match status" value="1"/>
</dbReference>
<feature type="chain" id="PRO_5031010502" description="Kazal-like domain-containing protein" evidence="1">
    <location>
        <begin position="19"/>
        <end position="115"/>
    </location>
</feature>
<dbReference type="EMBL" id="LR899010">
    <property type="protein sequence ID" value="CAD7081330.1"/>
    <property type="molecule type" value="Genomic_DNA"/>
</dbReference>
<sequence length="115" mass="12954">MISKIFVLLFAIVLAVIGQTTKPICNIRCGTQYVPVCVKQDDGIVREFNNACLLALYNCLNRQSLRPNATCVKDIVREAVQDALRKSQRLPSDSSFQGRAIRDFVDALRRLIRSL</sequence>
<gene>
    <name evidence="3" type="ORF">HERILL_LOCUS4445</name>
</gene>
<dbReference type="InParanoid" id="A0A7R8YRB3"/>
<evidence type="ECO:0000259" key="2">
    <source>
        <dbReference type="PROSITE" id="PS51465"/>
    </source>
</evidence>
<feature type="signal peptide" evidence="1">
    <location>
        <begin position="1"/>
        <end position="18"/>
    </location>
</feature>
<keyword evidence="4" id="KW-1185">Reference proteome</keyword>
<protein>
    <recommendedName>
        <fullName evidence="2">Kazal-like domain-containing protein</fullName>
    </recommendedName>
</protein>
<evidence type="ECO:0000256" key="1">
    <source>
        <dbReference type="SAM" id="SignalP"/>
    </source>
</evidence>